<comment type="subcellular location">
    <subcellularLocation>
        <location evidence="1">Cell envelope</location>
    </subcellularLocation>
</comment>
<keyword evidence="3" id="KW-0472">Membrane</keyword>
<proteinExistence type="predicted"/>
<feature type="region of interest" description="Disordered" evidence="2">
    <location>
        <begin position="1"/>
        <end position="50"/>
    </location>
</feature>
<keyword evidence="5" id="KW-1185">Reference proteome</keyword>
<dbReference type="InterPro" id="IPR051848">
    <property type="entry name" value="PGIP"/>
</dbReference>
<comment type="caution">
    <text evidence="4">The sequence shown here is derived from an EMBL/GenBank/DDBJ whole genome shotgun (WGS) entry which is preliminary data.</text>
</comment>
<evidence type="ECO:0000256" key="2">
    <source>
        <dbReference type="SAM" id="MobiDB-lite"/>
    </source>
</evidence>
<gene>
    <name evidence="4" type="ORF">CYCCA115_LOCUS16770</name>
</gene>
<dbReference type="EMBL" id="CAKOGP040001947">
    <property type="protein sequence ID" value="CAJ1957556.1"/>
    <property type="molecule type" value="Genomic_DNA"/>
</dbReference>
<evidence type="ECO:0000256" key="1">
    <source>
        <dbReference type="ARBA" id="ARBA00004196"/>
    </source>
</evidence>
<feature type="compositionally biased region" description="Polar residues" evidence="2">
    <location>
        <begin position="132"/>
        <end position="152"/>
    </location>
</feature>
<dbReference type="Proteomes" id="UP001295423">
    <property type="component" value="Unassembled WGS sequence"/>
</dbReference>
<feature type="transmembrane region" description="Helical" evidence="3">
    <location>
        <begin position="60"/>
        <end position="82"/>
    </location>
</feature>
<dbReference type="PANTHER" id="PTHR48059">
    <property type="entry name" value="POLYGALACTURONASE INHIBITOR 1"/>
    <property type="match status" value="1"/>
</dbReference>
<dbReference type="InterPro" id="IPR032675">
    <property type="entry name" value="LRR_dom_sf"/>
</dbReference>
<sequence length="467" mass="49422">MSSDPPAYEPPGPEITGGESTSRAVPEGNNGGDTFKDEPAAGEYSDEGDPVKWNFSPTTIIILVILNLLAAGALGYLIWYAVDQATNTPAPTPSPTIATPSPSMAPSRSFRPSLTPSVSSFPSILPSDMPSIDSTPAPTTSNQPTPIASSSPTFGPFTCSLCGEGNTMSTTNLSGEISFGSRVTRTCQELLDDQNNGDILEEQCIELYDDILATCGCDSTATIGARDDAGITAIIQAAGIDTTGTNEASALTDLLSATTDTYFASEKATMTDPQVVERYIMILAHKQLKLQSLLSSELPFEVCFWQTAFTCEYGRVTWVYFDGVFEVATGTPAFPVDLFRLEASRITVVNYSLASTIPASIPQTDLLTNLELYANSLTGTLPDALFELRSLTTLDLSNNGLSGNIGDKTKIKQLIRLDNLDLGNNAFTGTMPTCELSTTPATFISDCASEVTCTCCSSCADTTTGTV</sequence>
<dbReference type="InterPro" id="IPR001611">
    <property type="entry name" value="Leu-rich_rpt"/>
</dbReference>
<keyword evidence="3" id="KW-0812">Transmembrane</keyword>
<evidence type="ECO:0008006" key="6">
    <source>
        <dbReference type="Google" id="ProtNLM"/>
    </source>
</evidence>
<evidence type="ECO:0000313" key="4">
    <source>
        <dbReference type="EMBL" id="CAJ1957556.1"/>
    </source>
</evidence>
<dbReference type="Gene3D" id="3.80.10.10">
    <property type="entry name" value="Ribonuclease Inhibitor"/>
    <property type="match status" value="1"/>
</dbReference>
<feature type="compositionally biased region" description="Low complexity" evidence="2">
    <location>
        <begin position="89"/>
        <end position="107"/>
    </location>
</feature>
<name>A0AAD2FZ21_9STRA</name>
<dbReference type="PANTHER" id="PTHR48059:SF30">
    <property type="entry name" value="OS06G0587000 PROTEIN"/>
    <property type="match status" value="1"/>
</dbReference>
<feature type="region of interest" description="Disordered" evidence="2">
    <location>
        <begin position="89"/>
        <end position="152"/>
    </location>
</feature>
<keyword evidence="3" id="KW-1133">Transmembrane helix</keyword>
<organism evidence="4 5">
    <name type="scientific">Cylindrotheca closterium</name>
    <dbReference type="NCBI Taxonomy" id="2856"/>
    <lineage>
        <taxon>Eukaryota</taxon>
        <taxon>Sar</taxon>
        <taxon>Stramenopiles</taxon>
        <taxon>Ochrophyta</taxon>
        <taxon>Bacillariophyta</taxon>
        <taxon>Bacillariophyceae</taxon>
        <taxon>Bacillariophycidae</taxon>
        <taxon>Bacillariales</taxon>
        <taxon>Bacillariaceae</taxon>
        <taxon>Cylindrotheca</taxon>
    </lineage>
</organism>
<evidence type="ECO:0000313" key="5">
    <source>
        <dbReference type="Proteomes" id="UP001295423"/>
    </source>
</evidence>
<dbReference type="AlphaFoldDB" id="A0AAD2FZ21"/>
<protein>
    <recommendedName>
        <fullName evidence="6">L domain-like protein</fullName>
    </recommendedName>
</protein>
<accession>A0AAD2FZ21</accession>
<dbReference type="Pfam" id="PF00560">
    <property type="entry name" value="LRR_1"/>
    <property type="match status" value="1"/>
</dbReference>
<feature type="compositionally biased region" description="Polar residues" evidence="2">
    <location>
        <begin position="110"/>
        <end position="122"/>
    </location>
</feature>
<reference evidence="4" key="1">
    <citation type="submission" date="2023-08" db="EMBL/GenBank/DDBJ databases">
        <authorList>
            <person name="Audoor S."/>
            <person name="Bilcke G."/>
        </authorList>
    </citation>
    <scope>NUCLEOTIDE SEQUENCE</scope>
</reference>
<dbReference type="SUPFAM" id="SSF52058">
    <property type="entry name" value="L domain-like"/>
    <property type="match status" value="1"/>
</dbReference>
<evidence type="ECO:0000256" key="3">
    <source>
        <dbReference type="SAM" id="Phobius"/>
    </source>
</evidence>